<dbReference type="InterPro" id="IPR001164">
    <property type="entry name" value="ArfGAP_dom"/>
</dbReference>
<keyword evidence="2 5" id="KW-0863">Zinc-finger</keyword>
<proteinExistence type="predicted"/>
<dbReference type="EMBL" id="JAPFFF010000011">
    <property type="protein sequence ID" value="KAK8878025.1"/>
    <property type="molecule type" value="Genomic_DNA"/>
</dbReference>
<evidence type="ECO:0000259" key="7">
    <source>
        <dbReference type="PROSITE" id="PS50003"/>
    </source>
</evidence>
<evidence type="ECO:0000256" key="1">
    <source>
        <dbReference type="ARBA" id="ARBA00022723"/>
    </source>
</evidence>
<comment type="caution">
    <text evidence="9">The sequence shown here is derived from an EMBL/GenBank/DDBJ whole genome shotgun (WGS) entry which is preliminary data.</text>
</comment>
<dbReference type="PROSITE" id="PS50115">
    <property type="entry name" value="ARFGAP"/>
    <property type="match status" value="1"/>
</dbReference>
<sequence length="737" mass="84626">MFDRKEFLNLSPAHIKLLDSRLETLMILKGHIQDTIETFNKYAIAGKNLCSCMAKLSQSFICEEFKFDPTLQSISNLLDSFRETLFDHYSQIKDHIINPLSNFVNNDIKTAEEAGKTRAIYLDSYNKALENFVSLKKGKNVKEGSNIELEGLEVKLMQAHGQAVVSDFMLHHSLELVERKKLIEITATFLAFINLLCVSYRQCVFDYDESRPEFATLQLSFPESTKYIKNYENNMNNDLKILQQQQQLYWAAHKEKFTSTDLVDYEGYLWKKGSGFTKSWRKRYFICRNGDLSYYHDENDISSPKGKLNLLLTSVKPIKDPERRFTFTIISQAKVYTLQAITQYDMDMWMAVIMNNIQYLLDHTDAKMNSTREIQNEIGENNINHENHISLLQNILDKPENKHCADCGSTMPSWCCINWGTCICIHCSGVHRSLTTSVSKVRSLSLDRLDHYTTLLLNAIGNKNANEILEKQLVGKDEDAIKDLRENRESFIKLKYLDCCFADDSEQIDMRTAIMNNDILNVFKAICIIKKHGEKFFIFPTKDRMPVSEDKNIELEEDDDENDEDEKLSNQQHHHSDKKHHTLSDNDLIEKKKKRKSKSSARKSEMVLLNKKNVPTESEAPPVGYTWLHLAASVGNPLITLLIAYNIDNVNVLDEGGWSPLSYASFYGNSEVAEALLGNGSDPNLSKVAHPYFVAKSLQNQSLAAIFSPFWHGSMDIQPKKLKPPVEILRNDNKQKQ</sequence>
<keyword evidence="10" id="KW-1185">Reference proteome</keyword>
<dbReference type="Gene3D" id="1.20.1270.60">
    <property type="entry name" value="Arfaptin homology (AH) domain/BAR domain"/>
    <property type="match status" value="1"/>
</dbReference>
<feature type="repeat" description="ANK" evidence="4">
    <location>
        <begin position="656"/>
        <end position="688"/>
    </location>
</feature>
<dbReference type="SMART" id="SM00233">
    <property type="entry name" value="PH"/>
    <property type="match status" value="1"/>
</dbReference>
<evidence type="ECO:0000313" key="9">
    <source>
        <dbReference type="EMBL" id="KAK8878025.1"/>
    </source>
</evidence>
<dbReference type="CDD" id="cd08204">
    <property type="entry name" value="ArfGap"/>
    <property type="match status" value="1"/>
</dbReference>
<dbReference type="SUPFAM" id="SSF48403">
    <property type="entry name" value="Ankyrin repeat"/>
    <property type="match status" value="1"/>
</dbReference>
<dbReference type="SUPFAM" id="SSF50729">
    <property type="entry name" value="PH domain-like"/>
    <property type="match status" value="1"/>
</dbReference>
<dbReference type="PROSITE" id="PS50003">
    <property type="entry name" value="PH_DOMAIN"/>
    <property type="match status" value="1"/>
</dbReference>
<dbReference type="SMART" id="SM00248">
    <property type="entry name" value="ANK"/>
    <property type="match status" value="2"/>
</dbReference>
<dbReference type="PANTHER" id="PTHR23180">
    <property type="entry name" value="CENTAURIN/ARF"/>
    <property type="match status" value="1"/>
</dbReference>
<dbReference type="Gene3D" id="2.30.29.30">
    <property type="entry name" value="Pleckstrin-homology domain (PH domain)/Phosphotyrosine-binding domain (PTB)"/>
    <property type="match status" value="1"/>
</dbReference>
<dbReference type="Pfam" id="PF12796">
    <property type="entry name" value="Ank_2"/>
    <property type="match status" value="1"/>
</dbReference>
<dbReference type="InterPro" id="IPR027267">
    <property type="entry name" value="AH/BAR_dom_sf"/>
</dbReference>
<evidence type="ECO:0000259" key="8">
    <source>
        <dbReference type="PROSITE" id="PS50115"/>
    </source>
</evidence>
<dbReference type="InterPro" id="IPR045258">
    <property type="entry name" value="ACAP1/2/3-like"/>
</dbReference>
<evidence type="ECO:0000256" key="5">
    <source>
        <dbReference type="PROSITE-ProRule" id="PRU00288"/>
    </source>
</evidence>
<evidence type="ECO:0008006" key="11">
    <source>
        <dbReference type="Google" id="ProtNLM"/>
    </source>
</evidence>
<dbReference type="Pfam" id="PF01412">
    <property type="entry name" value="ArfGap"/>
    <property type="match status" value="1"/>
</dbReference>
<dbReference type="InterPro" id="IPR037278">
    <property type="entry name" value="ARFGAP/RecO"/>
</dbReference>
<organism evidence="9 10">
    <name type="scientific">Tritrichomonas musculus</name>
    <dbReference type="NCBI Taxonomy" id="1915356"/>
    <lineage>
        <taxon>Eukaryota</taxon>
        <taxon>Metamonada</taxon>
        <taxon>Parabasalia</taxon>
        <taxon>Tritrichomonadida</taxon>
        <taxon>Tritrichomonadidae</taxon>
        <taxon>Tritrichomonas</taxon>
    </lineage>
</organism>
<dbReference type="InterPro" id="IPR002110">
    <property type="entry name" value="Ankyrin_rpt"/>
</dbReference>
<dbReference type="Gene3D" id="1.10.220.150">
    <property type="entry name" value="Arf GTPase activating protein"/>
    <property type="match status" value="1"/>
</dbReference>
<dbReference type="InterPro" id="IPR038508">
    <property type="entry name" value="ArfGAP_dom_sf"/>
</dbReference>
<keyword evidence="4" id="KW-0040">ANK repeat</keyword>
<dbReference type="SMART" id="SM00105">
    <property type="entry name" value="ArfGap"/>
    <property type="match status" value="1"/>
</dbReference>
<dbReference type="InterPro" id="IPR036770">
    <property type="entry name" value="Ankyrin_rpt-contain_sf"/>
</dbReference>
<evidence type="ECO:0000256" key="2">
    <source>
        <dbReference type="ARBA" id="ARBA00022771"/>
    </source>
</evidence>
<feature type="compositionally biased region" description="Basic residues" evidence="6">
    <location>
        <begin position="591"/>
        <end position="601"/>
    </location>
</feature>
<feature type="compositionally biased region" description="Acidic residues" evidence="6">
    <location>
        <begin position="555"/>
        <end position="566"/>
    </location>
</feature>
<dbReference type="Pfam" id="PF00169">
    <property type="entry name" value="PH"/>
    <property type="match status" value="1"/>
</dbReference>
<dbReference type="PRINTS" id="PR00405">
    <property type="entry name" value="REVINTRACTNG"/>
</dbReference>
<accession>A0ABR2JJX1</accession>
<dbReference type="Pfam" id="PF16746">
    <property type="entry name" value="BAR_3"/>
    <property type="match status" value="1"/>
</dbReference>
<protein>
    <recommendedName>
        <fullName evidence="11">ARF GAP-like zinc finger-containing protein</fullName>
    </recommendedName>
</protein>
<dbReference type="InterPro" id="IPR011993">
    <property type="entry name" value="PH-like_dom_sf"/>
</dbReference>
<dbReference type="PROSITE" id="PS50088">
    <property type="entry name" value="ANK_REPEAT"/>
    <property type="match status" value="1"/>
</dbReference>
<dbReference type="Gene3D" id="1.25.40.20">
    <property type="entry name" value="Ankyrin repeat-containing domain"/>
    <property type="match status" value="1"/>
</dbReference>
<feature type="compositionally biased region" description="Basic residues" evidence="6">
    <location>
        <begin position="572"/>
        <end position="581"/>
    </location>
</feature>
<reference evidence="9 10" key="1">
    <citation type="submission" date="2024-04" db="EMBL/GenBank/DDBJ databases">
        <title>Tritrichomonas musculus Genome.</title>
        <authorList>
            <person name="Alves-Ferreira E."/>
            <person name="Grigg M."/>
            <person name="Lorenzi H."/>
            <person name="Galac M."/>
        </authorList>
    </citation>
    <scope>NUCLEOTIDE SEQUENCE [LARGE SCALE GENOMIC DNA]</scope>
    <source>
        <strain evidence="9 10">EAF2021</strain>
    </source>
</reference>
<feature type="region of interest" description="Disordered" evidence="6">
    <location>
        <begin position="555"/>
        <end position="609"/>
    </location>
</feature>
<feature type="domain" description="PH" evidence="7">
    <location>
        <begin position="262"/>
        <end position="358"/>
    </location>
</feature>
<keyword evidence="1" id="KW-0479">Metal-binding</keyword>
<dbReference type="PROSITE" id="PS50297">
    <property type="entry name" value="ANK_REP_REGION"/>
    <property type="match status" value="1"/>
</dbReference>
<dbReference type="SUPFAM" id="SSF57863">
    <property type="entry name" value="ArfGap/RecO-like zinc finger"/>
    <property type="match status" value="1"/>
</dbReference>
<evidence type="ECO:0000313" key="10">
    <source>
        <dbReference type="Proteomes" id="UP001470230"/>
    </source>
</evidence>
<keyword evidence="3" id="KW-0862">Zinc</keyword>
<dbReference type="CDD" id="cd07307">
    <property type="entry name" value="BAR"/>
    <property type="match status" value="1"/>
</dbReference>
<dbReference type="InterPro" id="IPR001849">
    <property type="entry name" value="PH_domain"/>
</dbReference>
<gene>
    <name evidence="9" type="ORF">M9Y10_004788</name>
</gene>
<dbReference type="PANTHER" id="PTHR23180:SF160">
    <property type="entry name" value="ADP-RIBOSYLATION FACTOR GTPASE-ACTIVATING PROTEIN EFFECTOR PROTEIN 1"/>
    <property type="match status" value="1"/>
</dbReference>
<feature type="domain" description="Arf-GAP" evidence="8">
    <location>
        <begin position="386"/>
        <end position="509"/>
    </location>
</feature>
<dbReference type="InterPro" id="IPR004148">
    <property type="entry name" value="BAR_dom"/>
</dbReference>
<evidence type="ECO:0000256" key="3">
    <source>
        <dbReference type="ARBA" id="ARBA00022833"/>
    </source>
</evidence>
<name>A0ABR2JJX1_9EUKA</name>
<evidence type="ECO:0000256" key="4">
    <source>
        <dbReference type="PROSITE-ProRule" id="PRU00023"/>
    </source>
</evidence>
<evidence type="ECO:0000256" key="6">
    <source>
        <dbReference type="SAM" id="MobiDB-lite"/>
    </source>
</evidence>
<dbReference type="Proteomes" id="UP001470230">
    <property type="component" value="Unassembled WGS sequence"/>
</dbReference>
<dbReference type="SUPFAM" id="SSF103657">
    <property type="entry name" value="BAR/IMD domain-like"/>
    <property type="match status" value="1"/>
</dbReference>